<accession>A0A0C9VFJ8</accession>
<protein>
    <submittedName>
        <fullName evidence="1">Uncharacterized protein</fullName>
    </submittedName>
</protein>
<evidence type="ECO:0000313" key="1">
    <source>
        <dbReference type="EMBL" id="KIJ40217.1"/>
    </source>
</evidence>
<gene>
    <name evidence="1" type="ORF">M422DRAFT_256756</name>
</gene>
<dbReference type="EMBL" id="KN837145">
    <property type="protein sequence ID" value="KIJ40217.1"/>
    <property type="molecule type" value="Genomic_DNA"/>
</dbReference>
<dbReference type="HOGENOM" id="CLU_080792_0_0_1"/>
<name>A0A0C9VFJ8_SPHS4</name>
<organism evidence="1 2">
    <name type="scientific">Sphaerobolus stellatus (strain SS14)</name>
    <dbReference type="NCBI Taxonomy" id="990650"/>
    <lineage>
        <taxon>Eukaryota</taxon>
        <taxon>Fungi</taxon>
        <taxon>Dikarya</taxon>
        <taxon>Basidiomycota</taxon>
        <taxon>Agaricomycotina</taxon>
        <taxon>Agaricomycetes</taxon>
        <taxon>Phallomycetidae</taxon>
        <taxon>Geastrales</taxon>
        <taxon>Sphaerobolaceae</taxon>
        <taxon>Sphaerobolus</taxon>
    </lineage>
</organism>
<dbReference type="Proteomes" id="UP000054279">
    <property type="component" value="Unassembled WGS sequence"/>
</dbReference>
<evidence type="ECO:0000313" key="2">
    <source>
        <dbReference type="Proteomes" id="UP000054279"/>
    </source>
</evidence>
<keyword evidence="2" id="KW-1185">Reference proteome</keyword>
<reference evidence="1 2" key="1">
    <citation type="submission" date="2014-06" db="EMBL/GenBank/DDBJ databases">
        <title>Evolutionary Origins and Diversification of the Mycorrhizal Mutualists.</title>
        <authorList>
            <consortium name="DOE Joint Genome Institute"/>
            <consortium name="Mycorrhizal Genomics Consortium"/>
            <person name="Kohler A."/>
            <person name="Kuo A."/>
            <person name="Nagy L.G."/>
            <person name="Floudas D."/>
            <person name="Copeland A."/>
            <person name="Barry K.W."/>
            <person name="Cichocki N."/>
            <person name="Veneault-Fourrey C."/>
            <person name="LaButti K."/>
            <person name="Lindquist E.A."/>
            <person name="Lipzen A."/>
            <person name="Lundell T."/>
            <person name="Morin E."/>
            <person name="Murat C."/>
            <person name="Riley R."/>
            <person name="Ohm R."/>
            <person name="Sun H."/>
            <person name="Tunlid A."/>
            <person name="Henrissat B."/>
            <person name="Grigoriev I.V."/>
            <person name="Hibbett D.S."/>
            <person name="Martin F."/>
        </authorList>
    </citation>
    <scope>NUCLEOTIDE SEQUENCE [LARGE SCALE GENOMIC DNA]</scope>
    <source>
        <strain evidence="1 2">SS14</strain>
    </source>
</reference>
<dbReference type="AlphaFoldDB" id="A0A0C9VFJ8"/>
<sequence length="231" mass="25117">MLSNPPSKSSHLIHATAEFPIGHDEDGILQTVTALIHNYYDSDEAMLIEGVCYYISGKLTTIHTSTNLPEGMKCSMLDFQVDVFVETAPKPPVITVCGTSSSNNEKQWCFNLDLMQFFQDGDLSSTYLFTFAESSKFHKTIPLPQPNSLTCVTAIITGSSIPIAKTKMPQILADIIDITFRGMKCKAVGGSPIKGCKSTNTDWLADNEIKIIGESSTMPSAPKSVRATLGL</sequence>
<proteinExistence type="predicted"/>